<comment type="similarity">
    <text evidence="2">Belongs to the outer membrane factor (OMF) (TC 1.B.17) family.</text>
</comment>
<evidence type="ECO:0000256" key="7">
    <source>
        <dbReference type="ARBA" id="ARBA00023237"/>
    </source>
</evidence>
<dbReference type="Pfam" id="PF02321">
    <property type="entry name" value="OEP"/>
    <property type="match status" value="1"/>
</dbReference>
<dbReference type="AlphaFoldDB" id="A0A9D9NNI2"/>
<keyword evidence="7" id="KW-0998">Cell outer membrane</keyword>
<dbReference type="Proteomes" id="UP000823769">
    <property type="component" value="Unassembled WGS sequence"/>
</dbReference>
<keyword evidence="6" id="KW-0472">Membrane</keyword>
<evidence type="ECO:0000256" key="4">
    <source>
        <dbReference type="ARBA" id="ARBA00022452"/>
    </source>
</evidence>
<feature type="signal peptide" evidence="9">
    <location>
        <begin position="1"/>
        <end position="19"/>
    </location>
</feature>
<dbReference type="GO" id="GO:1990281">
    <property type="term" value="C:efflux pump complex"/>
    <property type="evidence" value="ECO:0007669"/>
    <property type="project" value="TreeGrafter"/>
</dbReference>
<evidence type="ECO:0000256" key="9">
    <source>
        <dbReference type="SAM" id="SignalP"/>
    </source>
</evidence>
<evidence type="ECO:0000256" key="3">
    <source>
        <dbReference type="ARBA" id="ARBA00022448"/>
    </source>
</evidence>
<gene>
    <name evidence="10" type="ORF">IAB76_04085</name>
</gene>
<feature type="coiled-coil region" evidence="8">
    <location>
        <begin position="163"/>
        <end position="190"/>
    </location>
</feature>
<dbReference type="InterPro" id="IPR051906">
    <property type="entry name" value="TolC-like"/>
</dbReference>
<evidence type="ECO:0000313" key="11">
    <source>
        <dbReference type="Proteomes" id="UP000823769"/>
    </source>
</evidence>
<proteinExistence type="inferred from homology"/>
<reference evidence="10" key="2">
    <citation type="journal article" date="2021" name="PeerJ">
        <title>Extensive microbial diversity within the chicken gut microbiome revealed by metagenomics and culture.</title>
        <authorList>
            <person name="Gilroy R."/>
            <person name="Ravi A."/>
            <person name="Getino M."/>
            <person name="Pursley I."/>
            <person name="Horton D.L."/>
            <person name="Alikhan N.F."/>
            <person name="Baker D."/>
            <person name="Gharbi K."/>
            <person name="Hall N."/>
            <person name="Watson M."/>
            <person name="Adriaenssens E.M."/>
            <person name="Foster-Nyarko E."/>
            <person name="Jarju S."/>
            <person name="Secka A."/>
            <person name="Antonio M."/>
            <person name="Oren A."/>
            <person name="Chaudhuri R.R."/>
            <person name="La Ragione R."/>
            <person name="Hildebrand F."/>
            <person name="Pallen M.J."/>
        </authorList>
    </citation>
    <scope>NUCLEOTIDE SEQUENCE</scope>
    <source>
        <strain evidence="10">B3-1481</strain>
    </source>
</reference>
<keyword evidence="9" id="KW-0732">Signal</keyword>
<evidence type="ECO:0000313" key="10">
    <source>
        <dbReference type="EMBL" id="MBO8480274.1"/>
    </source>
</evidence>
<evidence type="ECO:0000256" key="2">
    <source>
        <dbReference type="ARBA" id="ARBA00007613"/>
    </source>
</evidence>
<keyword evidence="3" id="KW-0813">Transport</keyword>
<name>A0A9D9NNI2_9BACT</name>
<dbReference type="SUPFAM" id="SSF56954">
    <property type="entry name" value="Outer membrane efflux proteins (OEP)"/>
    <property type="match status" value="1"/>
</dbReference>
<feature type="chain" id="PRO_5038891174" evidence="9">
    <location>
        <begin position="20"/>
        <end position="399"/>
    </location>
</feature>
<accession>A0A9D9NNI2</accession>
<dbReference type="PANTHER" id="PTHR30026">
    <property type="entry name" value="OUTER MEMBRANE PROTEIN TOLC"/>
    <property type="match status" value="1"/>
</dbReference>
<evidence type="ECO:0000256" key="1">
    <source>
        <dbReference type="ARBA" id="ARBA00004442"/>
    </source>
</evidence>
<dbReference type="InterPro" id="IPR003423">
    <property type="entry name" value="OMP_efflux"/>
</dbReference>
<keyword evidence="5" id="KW-0812">Transmembrane</keyword>
<protein>
    <submittedName>
        <fullName evidence="10">TolC family protein</fullName>
    </submittedName>
</protein>
<keyword evidence="4" id="KW-1134">Transmembrane beta strand</keyword>
<evidence type="ECO:0000256" key="6">
    <source>
        <dbReference type="ARBA" id="ARBA00023136"/>
    </source>
</evidence>
<dbReference type="Gene3D" id="1.20.1600.10">
    <property type="entry name" value="Outer membrane efflux proteins (OEP)"/>
    <property type="match status" value="1"/>
</dbReference>
<comment type="caution">
    <text evidence="10">The sequence shown here is derived from an EMBL/GenBank/DDBJ whole genome shotgun (WGS) entry which is preliminary data.</text>
</comment>
<dbReference type="GO" id="GO:0015288">
    <property type="term" value="F:porin activity"/>
    <property type="evidence" value="ECO:0007669"/>
    <property type="project" value="TreeGrafter"/>
</dbReference>
<sequence>MKRILTLLAALLAYSAAGAQNIDEILSQISDNNLTLKALQQQVDAQGDANLAESSLEGPEIEFGYLFGDDGRRRHDFGVSQSIDFGTLTGARRKAALGQNELLRLEYRASRRDVLTSARKLVYQIIHRNALIAEYGQRVENARTVERAYRSGYEKGEFSVIDYRKAAVSLAEAEGNLKLLEVERDGMLAELRNLNGGIEISVTACEQETLLLPASFEQWLDEASSRSSALNYVRCSTEASEQQLRLSRSEALPSLSIGYKSEVVPGEGFRGVSVGMSIPLWSAGKKISSAKKQLEAARIAEQDALVQFRTNAENLYDKAMRLAESAAAVADAADLKSAASSGSAAAGGLDDLRKALDSGQMSLLDYMNEIEYFYSSRELALQTQLDYMLAVADLLALEM</sequence>
<dbReference type="PANTHER" id="PTHR30026:SF20">
    <property type="entry name" value="OUTER MEMBRANE PROTEIN TOLC"/>
    <property type="match status" value="1"/>
</dbReference>
<dbReference type="GO" id="GO:0009279">
    <property type="term" value="C:cell outer membrane"/>
    <property type="evidence" value="ECO:0007669"/>
    <property type="project" value="UniProtKB-SubCell"/>
</dbReference>
<keyword evidence="8" id="KW-0175">Coiled coil</keyword>
<evidence type="ECO:0000256" key="8">
    <source>
        <dbReference type="SAM" id="Coils"/>
    </source>
</evidence>
<evidence type="ECO:0000256" key="5">
    <source>
        <dbReference type="ARBA" id="ARBA00022692"/>
    </source>
</evidence>
<dbReference type="EMBL" id="JADILW010000062">
    <property type="protein sequence ID" value="MBO8480274.1"/>
    <property type="molecule type" value="Genomic_DNA"/>
</dbReference>
<organism evidence="10 11">
    <name type="scientific">Candidatus Cryptobacteroides avistercoris</name>
    <dbReference type="NCBI Taxonomy" id="2840758"/>
    <lineage>
        <taxon>Bacteria</taxon>
        <taxon>Pseudomonadati</taxon>
        <taxon>Bacteroidota</taxon>
        <taxon>Bacteroidia</taxon>
        <taxon>Bacteroidales</taxon>
        <taxon>Candidatus Cryptobacteroides</taxon>
    </lineage>
</organism>
<comment type="subcellular location">
    <subcellularLocation>
        <location evidence="1">Cell outer membrane</location>
    </subcellularLocation>
</comment>
<reference evidence="10" key="1">
    <citation type="submission" date="2020-10" db="EMBL/GenBank/DDBJ databases">
        <authorList>
            <person name="Gilroy R."/>
        </authorList>
    </citation>
    <scope>NUCLEOTIDE SEQUENCE</scope>
    <source>
        <strain evidence="10">B3-1481</strain>
    </source>
</reference>
<dbReference type="GO" id="GO:0015562">
    <property type="term" value="F:efflux transmembrane transporter activity"/>
    <property type="evidence" value="ECO:0007669"/>
    <property type="project" value="InterPro"/>
</dbReference>